<evidence type="ECO:0000313" key="3">
    <source>
        <dbReference type="Proteomes" id="UP001497516"/>
    </source>
</evidence>
<feature type="compositionally biased region" description="Polar residues" evidence="1">
    <location>
        <begin position="46"/>
        <end position="63"/>
    </location>
</feature>
<dbReference type="Proteomes" id="UP001497516">
    <property type="component" value="Chromosome 1"/>
</dbReference>
<sequence length="144" mass="15629">MEVSSQMLQRSSVSFRRQGSSGRVWENLNADRSGPLLNVSDRSGPLLTSYSGPISAGTPTTAGRRSHEIQLLRNIRSGREEKFQPSHENHRHRDSGSGGGGSDGLSRVSSLPIQLPTGDQKYRRRNGGGAYFFIRCCTGSPPTA</sequence>
<dbReference type="AlphaFoldDB" id="A0AAV2CMR0"/>
<dbReference type="EMBL" id="OZ034813">
    <property type="protein sequence ID" value="CAL1357867.1"/>
    <property type="molecule type" value="Genomic_DNA"/>
</dbReference>
<evidence type="ECO:0000313" key="2">
    <source>
        <dbReference type="EMBL" id="CAL1357867.1"/>
    </source>
</evidence>
<organism evidence="2 3">
    <name type="scientific">Linum trigynum</name>
    <dbReference type="NCBI Taxonomy" id="586398"/>
    <lineage>
        <taxon>Eukaryota</taxon>
        <taxon>Viridiplantae</taxon>
        <taxon>Streptophyta</taxon>
        <taxon>Embryophyta</taxon>
        <taxon>Tracheophyta</taxon>
        <taxon>Spermatophyta</taxon>
        <taxon>Magnoliopsida</taxon>
        <taxon>eudicotyledons</taxon>
        <taxon>Gunneridae</taxon>
        <taxon>Pentapetalae</taxon>
        <taxon>rosids</taxon>
        <taxon>fabids</taxon>
        <taxon>Malpighiales</taxon>
        <taxon>Linaceae</taxon>
        <taxon>Linum</taxon>
    </lineage>
</organism>
<feature type="compositionally biased region" description="Polar residues" evidence="1">
    <location>
        <begin position="1"/>
        <end position="21"/>
    </location>
</feature>
<feature type="region of interest" description="Disordered" evidence="1">
    <location>
        <begin position="1"/>
        <end position="124"/>
    </location>
</feature>
<name>A0AAV2CMR0_9ROSI</name>
<protein>
    <submittedName>
        <fullName evidence="2">Uncharacterized protein</fullName>
    </submittedName>
</protein>
<gene>
    <name evidence="2" type="ORF">LTRI10_LOCUS5465</name>
</gene>
<reference evidence="2 3" key="1">
    <citation type="submission" date="2024-04" db="EMBL/GenBank/DDBJ databases">
        <authorList>
            <person name="Fracassetti M."/>
        </authorList>
    </citation>
    <scope>NUCLEOTIDE SEQUENCE [LARGE SCALE GENOMIC DNA]</scope>
</reference>
<keyword evidence="3" id="KW-1185">Reference proteome</keyword>
<evidence type="ECO:0000256" key="1">
    <source>
        <dbReference type="SAM" id="MobiDB-lite"/>
    </source>
</evidence>
<feature type="compositionally biased region" description="Basic and acidic residues" evidence="1">
    <location>
        <begin position="77"/>
        <end position="88"/>
    </location>
</feature>
<proteinExistence type="predicted"/>
<accession>A0AAV2CMR0</accession>
<dbReference type="InterPro" id="IPR031421">
    <property type="entry name" value="DUF4666"/>
</dbReference>
<dbReference type="Pfam" id="PF15697">
    <property type="entry name" value="DUF4666"/>
    <property type="match status" value="1"/>
</dbReference>